<accession>A0A3N1UXS2</accession>
<evidence type="ECO:0000313" key="2">
    <source>
        <dbReference type="Proteomes" id="UP000276223"/>
    </source>
</evidence>
<dbReference type="AlphaFoldDB" id="A0A3N1UXS2"/>
<keyword evidence="2" id="KW-1185">Reference proteome</keyword>
<reference evidence="1 2" key="1">
    <citation type="submission" date="2018-11" db="EMBL/GenBank/DDBJ databases">
        <title>Genomic Encyclopedia of Type Strains, Phase IV (KMG-IV): sequencing the most valuable type-strain genomes for metagenomic binning, comparative biology and taxonomic classification.</title>
        <authorList>
            <person name="Goeker M."/>
        </authorList>
    </citation>
    <scope>NUCLEOTIDE SEQUENCE [LARGE SCALE GENOMIC DNA]</scope>
    <source>
        <strain evidence="1 2">DSM 22027</strain>
    </source>
</reference>
<dbReference type="InterPro" id="IPR011742">
    <property type="entry name" value="CRISPR-assoc_prot_TM1812"/>
</dbReference>
<dbReference type="EMBL" id="RJVA01000012">
    <property type="protein sequence ID" value="ROQ92066.1"/>
    <property type="molecule type" value="Genomic_DNA"/>
</dbReference>
<dbReference type="NCBIfam" id="TIGR02221">
    <property type="entry name" value="cas_TM1812"/>
    <property type="match status" value="1"/>
</dbReference>
<evidence type="ECO:0000313" key="1">
    <source>
        <dbReference type="EMBL" id="ROQ92066.1"/>
    </source>
</evidence>
<organism evidence="1 2">
    <name type="scientific">Desulfosoma caldarium</name>
    <dbReference type="NCBI Taxonomy" id="610254"/>
    <lineage>
        <taxon>Bacteria</taxon>
        <taxon>Pseudomonadati</taxon>
        <taxon>Thermodesulfobacteriota</taxon>
        <taxon>Syntrophobacteria</taxon>
        <taxon>Syntrophobacterales</taxon>
        <taxon>Syntrophobacteraceae</taxon>
        <taxon>Desulfosoma</taxon>
    </lineage>
</organism>
<protein>
    <submittedName>
        <fullName evidence="1">CRISPR-associated Csx2 family protein</fullName>
    </submittedName>
</protein>
<proteinExistence type="predicted"/>
<dbReference type="Proteomes" id="UP000276223">
    <property type="component" value="Unassembled WGS sequence"/>
</dbReference>
<dbReference type="RefSeq" id="WP_170161715.1">
    <property type="nucleotide sequence ID" value="NZ_RJVA01000012.1"/>
</dbReference>
<sequence>MAVLYLSFLGKGSWQAHIKDYDYNPATYVFNGKKSQPTKYVQAAEIELLKPKTFDRGLVVVTEESRKRHFDALRAEMAAQGLRDVQPIEIKDDFTPQSQWEWFQKIVQHIGQGDLLTVDVTHGYRAFSIVFTNAINFVQRVRQVVLEGVYYGAYERDPNAPPIVDLKDFFIIHEWADGVNRLVEDADARKLVDLAQKSHKVSFEVLRDNELSKVAKKLTEKIRNVDVHRMKAAAYDLVQAVKKIQDKALPVEQDLLDLLLSKFDDLAAPLDKKEKYDRSYFDGQIKIIRLLLEHQLYMQALTAMRELIGSFGLIKVSEATVHTSRGRSQRHKAEVFIRMLLFEEKKHCFTGDDERIRDKLMPYYQELKNIGAVDRIKAFLHQLLNYRNGMDHAWTKKGDTPEDVAEKSFRFLKDLEDVVELLKNQGLLAN</sequence>
<gene>
    <name evidence="1" type="ORF">EDC27_1738</name>
</gene>
<comment type="caution">
    <text evidence="1">The sequence shown here is derived from an EMBL/GenBank/DDBJ whole genome shotgun (WGS) entry which is preliminary data.</text>
</comment>
<name>A0A3N1UXS2_9BACT</name>